<dbReference type="EMBL" id="JAEQMG010000010">
    <property type="protein sequence ID" value="MBK6087129.1"/>
    <property type="molecule type" value="Genomic_DNA"/>
</dbReference>
<evidence type="ECO:0000313" key="1">
    <source>
        <dbReference type="EMBL" id="MBK6087129.1"/>
    </source>
</evidence>
<reference evidence="1" key="1">
    <citation type="submission" date="2021-01" db="EMBL/GenBank/DDBJ databases">
        <title>Genome public.</title>
        <authorList>
            <person name="Liu C."/>
            <person name="Sun Q."/>
        </authorList>
    </citation>
    <scope>NUCLEOTIDE SEQUENCE</scope>
    <source>
        <strain evidence="1">M6</strain>
    </source>
</reference>
<dbReference type="AlphaFoldDB" id="A0A934U2I9"/>
<gene>
    <name evidence="1" type="ORF">JKK62_00400</name>
</gene>
<name>A0A934U2I9_9FIRM</name>
<dbReference type="InterPro" id="IPR008792">
    <property type="entry name" value="PQQD"/>
</dbReference>
<sequence>MKIKNNFVLKKIAGSYVVVPVRTRAVDFSGIIKLTESGAFLWKLLEKGADREELIAKMLEEYAVDEATAAADIDRFVAKLREADLIE</sequence>
<organism evidence="1 2">
    <name type="scientific">Ruminococcus difficilis</name>
    <dbReference type="NCBI Taxonomy" id="2763069"/>
    <lineage>
        <taxon>Bacteria</taxon>
        <taxon>Bacillati</taxon>
        <taxon>Bacillota</taxon>
        <taxon>Clostridia</taxon>
        <taxon>Eubacteriales</taxon>
        <taxon>Oscillospiraceae</taxon>
        <taxon>Ruminococcus</taxon>
    </lineage>
</organism>
<protein>
    <submittedName>
        <fullName evidence="1">PqqD family protein</fullName>
    </submittedName>
</protein>
<dbReference type="InterPro" id="IPR041881">
    <property type="entry name" value="PqqD_sf"/>
</dbReference>
<dbReference type="Proteomes" id="UP000633365">
    <property type="component" value="Unassembled WGS sequence"/>
</dbReference>
<accession>A0A934U2I9</accession>
<keyword evidence="2" id="KW-1185">Reference proteome</keyword>
<dbReference type="RefSeq" id="WP_186833585.1">
    <property type="nucleotide sequence ID" value="NZ_JAEQMG010000010.1"/>
</dbReference>
<evidence type="ECO:0000313" key="2">
    <source>
        <dbReference type="Proteomes" id="UP000633365"/>
    </source>
</evidence>
<proteinExistence type="predicted"/>
<dbReference type="Pfam" id="PF05402">
    <property type="entry name" value="PqqD"/>
    <property type="match status" value="1"/>
</dbReference>
<comment type="caution">
    <text evidence="1">The sequence shown here is derived from an EMBL/GenBank/DDBJ whole genome shotgun (WGS) entry which is preliminary data.</text>
</comment>
<dbReference type="Gene3D" id="1.10.10.1150">
    <property type="entry name" value="Coenzyme PQQ synthesis protein D (PqqD)"/>
    <property type="match status" value="1"/>
</dbReference>